<feature type="compositionally biased region" description="Basic and acidic residues" evidence="1">
    <location>
        <begin position="908"/>
        <end position="917"/>
    </location>
</feature>
<feature type="region of interest" description="Disordered" evidence="1">
    <location>
        <begin position="169"/>
        <end position="190"/>
    </location>
</feature>
<feature type="domain" description="LsmAD" evidence="2">
    <location>
        <begin position="100"/>
        <end position="174"/>
    </location>
</feature>
<feature type="compositionally biased region" description="Low complexity" evidence="1">
    <location>
        <begin position="395"/>
        <end position="415"/>
    </location>
</feature>
<organism evidence="3 4">
    <name type="scientific">Golovinomyces cichoracearum</name>
    <dbReference type="NCBI Taxonomy" id="62708"/>
    <lineage>
        <taxon>Eukaryota</taxon>
        <taxon>Fungi</taxon>
        <taxon>Dikarya</taxon>
        <taxon>Ascomycota</taxon>
        <taxon>Pezizomycotina</taxon>
        <taxon>Leotiomycetes</taxon>
        <taxon>Erysiphales</taxon>
        <taxon>Erysiphaceae</taxon>
        <taxon>Golovinomyces</taxon>
    </lineage>
</organism>
<dbReference type="InterPro" id="IPR045117">
    <property type="entry name" value="ATXN2-like"/>
</dbReference>
<feature type="compositionally biased region" description="Polar residues" evidence="1">
    <location>
        <begin position="851"/>
        <end position="863"/>
    </location>
</feature>
<dbReference type="Pfam" id="PF06741">
    <property type="entry name" value="LsmAD"/>
    <property type="match status" value="1"/>
</dbReference>
<feature type="region of interest" description="Disordered" evidence="1">
    <location>
        <begin position="441"/>
        <end position="494"/>
    </location>
</feature>
<feature type="compositionally biased region" description="Polar residues" evidence="1">
    <location>
        <begin position="9"/>
        <end position="20"/>
    </location>
</feature>
<feature type="region of interest" description="Disordered" evidence="1">
    <location>
        <begin position="376"/>
        <end position="428"/>
    </location>
</feature>
<feature type="compositionally biased region" description="Polar residues" evidence="1">
    <location>
        <begin position="824"/>
        <end position="841"/>
    </location>
</feature>
<feature type="compositionally biased region" description="Polar residues" evidence="1">
    <location>
        <begin position="172"/>
        <end position="187"/>
    </location>
</feature>
<feature type="region of interest" description="Disordered" evidence="1">
    <location>
        <begin position="1"/>
        <end position="45"/>
    </location>
</feature>
<proteinExistence type="predicted"/>
<feature type="compositionally biased region" description="Polar residues" evidence="1">
    <location>
        <begin position="805"/>
        <end position="815"/>
    </location>
</feature>
<dbReference type="PANTHER" id="PTHR12854:SF7">
    <property type="entry name" value="ATAXIN-2 HOMOLOG"/>
    <property type="match status" value="1"/>
</dbReference>
<feature type="compositionally biased region" description="Polar residues" evidence="1">
    <location>
        <begin position="376"/>
        <end position="394"/>
    </location>
</feature>
<feature type="compositionally biased region" description="Polar residues" evidence="1">
    <location>
        <begin position="448"/>
        <end position="494"/>
    </location>
</feature>
<evidence type="ECO:0000313" key="4">
    <source>
        <dbReference type="Proteomes" id="UP000285405"/>
    </source>
</evidence>
<reference evidence="3 4" key="1">
    <citation type="journal article" date="2018" name="BMC Genomics">
        <title>Comparative genome analyses reveal sequence features reflecting distinct modes of host-adaptation between dicot and monocot powdery mildew.</title>
        <authorList>
            <person name="Wu Y."/>
            <person name="Ma X."/>
            <person name="Pan Z."/>
            <person name="Kale S.D."/>
            <person name="Song Y."/>
            <person name="King H."/>
            <person name="Zhang Q."/>
            <person name="Presley C."/>
            <person name="Deng X."/>
            <person name="Wei C.I."/>
            <person name="Xiao S."/>
        </authorList>
    </citation>
    <scope>NUCLEOTIDE SEQUENCE [LARGE SCALE GENOMIC DNA]</scope>
    <source>
        <strain evidence="3">UCSC1</strain>
    </source>
</reference>
<dbReference type="GO" id="GO:0010494">
    <property type="term" value="C:cytoplasmic stress granule"/>
    <property type="evidence" value="ECO:0007669"/>
    <property type="project" value="TreeGrafter"/>
</dbReference>
<dbReference type="GO" id="GO:0003729">
    <property type="term" value="F:mRNA binding"/>
    <property type="evidence" value="ECO:0007669"/>
    <property type="project" value="TreeGrafter"/>
</dbReference>
<feature type="compositionally biased region" description="Polar residues" evidence="1">
    <location>
        <begin position="416"/>
        <end position="428"/>
    </location>
</feature>
<feature type="compositionally biased region" description="Polar residues" evidence="1">
    <location>
        <begin position="217"/>
        <end position="229"/>
    </location>
</feature>
<gene>
    <name evidence="3" type="ORF">GcC1_209023</name>
</gene>
<dbReference type="AlphaFoldDB" id="A0A420HBB5"/>
<dbReference type="EMBL" id="MCBR01020935">
    <property type="protein sequence ID" value="RKF54734.1"/>
    <property type="molecule type" value="Genomic_DNA"/>
</dbReference>
<feature type="region of interest" description="Disordered" evidence="1">
    <location>
        <begin position="891"/>
        <end position="917"/>
    </location>
</feature>
<protein>
    <recommendedName>
        <fullName evidence="2">LsmAD domain-containing protein</fullName>
    </recommendedName>
</protein>
<evidence type="ECO:0000259" key="2">
    <source>
        <dbReference type="SMART" id="SM01272"/>
    </source>
</evidence>
<dbReference type="InterPro" id="IPR009604">
    <property type="entry name" value="LsmAD_domain"/>
</dbReference>
<sequence length="917" mass="100149">MVQGKKINEMTSSSTKYQQPSMPPQRKEISLNGNKIDGRQSGNLNSFRTDTAISSGRFKGERTLERWVSDVPIDIDGTLDSSLNKSGGTWDQFAENKRLFGLTTDYNENFYTTTIDKSHPQYKQRIAEADRKAREIERSTTTNSHVAEERILNNVIGTNSKLDEEDKYCGVQRQQNPPSLSNPTSNKYLPPAKRAAAGQILNSCTPTGPATIHPLTSRPQKSNNNESEVSAKIQNENPKPFKADNLVMLPSSKLNINPAAKASLTSASSNRKLSPHIKNEGLPNATATVERDVASAFKNFASQQRRNVDQIRITRAKNDKEVKLNDLKAFANNFKLNTPVPSDLVPIIARDPKKQKEIQAKAQRNAEEAVAIQANSLEITKTTSPPSEAGSNRPTSLSHVSSSSSNVTSRQNSSRNINSPQNSMRGPLHLNSNIQQALGNRSKGLDQAKSSQLFQAQASKNDSRNSLPATSSCIDAGSARSNLTQNSNGARLNPNSIEFRPSYNAASLNPGLMSSPRSVVTGAIPVPRARSVLRRKPIPPSERPSIAGQFDTLNFIKTMAPPTGKEVAWKAAGGLRPAYDTQPIWKQATVEDKPDCPIRLTYNQLFESIPFSAPSLSPNQTHALPYHLQQQHQTIHLPHPVQSLGVRQSPHQIPVGLYGNAQGSTPIYNVGTPDEHRMITSHSAQSFASPRLQNISMNYPSPINQNAQITYNPQMVHYSNIPQAQSGYRSLSNTHQFLPQQNPIGQMIIPSSAGTFATSQGAGPNPQMMFQGTQPPPFMHAANGHPPLLTGVNGYPSPGRAAPTMINQGSQQGPHQSVYGINPGISTGPNYGSPIFSQQPPIQLPFRPYSGPSNQPHGPNSQPLHPYGSQGRRNNQNNINLHSVKNFQRSQTQNNTTNNQAPVISQIRDVEGSEEAK</sequence>
<dbReference type="GO" id="GO:0034063">
    <property type="term" value="P:stress granule assembly"/>
    <property type="evidence" value="ECO:0007669"/>
    <property type="project" value="TreeGrafter"/>
</dbReference>
<dbReference type="OrthoDB" id="2275718at2759"/>
<dbReference type="PANTHER" id="PTHR12854">
    <property type="entry name" value="ATAXIN 2-RELATED"/>
    <property type="match status" value="1"/>
</dbReference>
<dbReference type="SMART" id="SM01272">
    <property type="entry name" value="LsmAD"/>
    <property type="match status" value="1"/>
</dbReference>
<accession>A0A420HBB5</accession>
<dbReference type="Proteomes" id="UP000285405">
    <property type="component" value="Unassembled WGS sequence"/>
</dbReference>
<feature type="region of interest" description="Disordered" evidence="1">
    <location>
        <begin position="202"/>
        <end position="229"/>
    </location>
</feature>
<evidence type="ECO:0000313" key="3">
    <source>
        <dbReference type="EMBL" id="RKF54734.1"/>
    </source>
</evidence>
<evidence type="ECO:0000256" key="1">
    <source>
        <dbReference type="SAM" id="MobiDB-lite"/>
    </source>
</evidence>
<feature type="compositionally biased region" description="Low complexity" evidence="1">
    <location>
        <begin position="891"/>
        <end position="900"/>
    </location>
</feature>
<feature type="region of interest" description="Disordered" evidence="1">
    <location>
        <begin position="795"/>
        <end position="877"/>
    </location>
</feature>
<name>A0A420HBB5_9PEZI</name>
<comment type="caution">
    <text evidence="3">The sequence shown here is derived from an EMBL/GenBank/DDBJ whole genome shotgun (WGS) entry which is preliminary data.</text>
</comment>